<dbReference type="Proteomes" id="UP000038802">
    <property type="component" value="Unassembled WGS sequence"/>
</dbReference>
<reference evidence="2" key="1">
    <citation type="submission" date="2015-03" db="EMBL/GenBank/DDBJ databases">
        <authorList>
            <person name="Murphy D."/>
        </authorList>
    </citation>
    <scope>NUCLEOTIDE SEQUENCE [LARGE SCALE GENOMIC DNA]</scope>
    <source>
        <strain evidence="2">K00500041</strain>
    </source>
</reference>
<dbReference type="EMBL" id="CSAE01000708">
    <property type="protein sequence ID" value="COW80042.1"/>
    <property type="molecule type" value="Genomic_DNA"/>
</dbReference>
<proteinExistence type="predicted"/>
<feature type="region of interest" description="Disordered" evidence="1">
    <location>
        <begin position="33"/>
        <end position="70"/>
    </location>
</feature>
<reference evidence="4 5" key="2">
    <citation type="submission" date="2015-03" db="EMBL/GenBank/DDBJ databases">
        <authorList>
            <consortium name="Pathogen Informatics"/>
        </authorList>
    </citation>
    <scope>NUCLEOTIDE SEQUENCE [LARGE SCALE GENOMIC DNA]</scope>
    <source>
        <strain evidence="4">K00500041</strain>
        <strain evidence="3 5">M09401471</strain>
    </source>
</reference>
<evidence type="ECO:0000313" key="2">
    <source>
        <dbReference type="EMBL" id="COW80042.1"/>
    </source>
</evidence>
<evidence type="ECO:0000313" key="5">
    <source>
        <dbReference type="Proteomes" id="UP000044938"/>
    </source>
</evidence>
<evidence type="ECO:0000256" key="1">
    <source>
        <dbReference type="SAM" id="MobiDB-lite"/>
    </source>
</evidence>
<evidence type="ECO:0000313" key="4">
    <source>
        <dbReference type="Proteomes" id="UP000038802"/>
    </source>
</evidence>
<dbReference type="EMBL" id="CSAJ01000709">
    <property type="protein sequence ID" value="COX09916.1"/>
    <property type="molecule type" value="Genomic_DNA"/>
</dbReference>
<feature type="compositionally biased region" description="Polar residues" evidence="1">
    <location>
        <begin position="61"/>
        <end position="70"/>
    </location>
</feature>
<dbReference type="Proteomes" id="UP000044938">
    <property type="component" value="Unassembled WGS sequence"/>
</dbReference>
<protein>
    <submittedName>
        <fullName evidence="2">Uncharacterized protein</fullName>
    </submittedName>
</protein>
<organism evidence="2 4">
    <name type="scientific">Mycobacterium tuberculosis</name>
    <dbReference type="NCBI Taxonomy" id="1773"/>
    <lineage>
        <taxon>Bacteria</taxon>
        <taxon>Bacillati</taxon>
        <taxon>Actinomycetota</taxon>
        <taxon>Actinomycetes</taxon>
        <taxon>Mycobacteriales</taxon>
        <taxon>Mycobacteriaceae</taxon>
        <taxon>Mycobacterium</taxon>
        <taxon>Mycobacterium tuberculosis complex</taxon>
    </lineage>
</organism>
<evidence type="ECO:0000313" key="3">
    <source>
        <dbReference type="EMBL" id="COX09916.1"/>
    </source>
</evidence>
<name>A0A0T7PU44_MYCTX</name>
<sequence length="70" mass="7528">MCSLARKFCTITSWICPNSLCDLRIACNVSARSDSVSPMPTNRPVVNGMDNRPASVRTRSRTAGSLSGLP</sequence>
<gene>
    <name evidence="2" type="ORF">ERS007703_04250</name>
    <name evidence="3" type="ORF">ERS007720_03907</name>
</gene>
<dbReference type="AlphaFoldDB" id="A0A0T7PU44"/>
<accession>A0A0T7PU44</accession>